<dbReference type="Pfam" id="PF00350">
    <property type="entry name" value="Dynamin_N"/>
    <property type="match status" value="1"/>
</dbReference>
<dbReference type="OrthoDB" id="8541181at2"/>
<evidence type="ECO:0000313" key="2">
    <source>
        <dbReference type="EMBL" id="OYD25733.1"/>
    </source>
</evidence>
<dbReference type="Gene3D" id="3.40.50.300">
    <property type="entry name" value="P-loop containing nucleotide triphosphate hydrolases"/>
    <property type="match status" value="1"/>
</dbReference>
<protein>
    <submittedName>
        <fullName evidence="3">Dynamin family protein</fullName>
    </submittedName>
</protein>
<organism evidence="2 4">
    <name type="scientific">Oceanimonas baumannii</name>
    <dbReference type="NCBI Taxonomy" id="129578"/>
    <lineage>
        <taxon>Bacteria</taxon>
        <taxon>Pseudomonadati</taxon>
        <taxon>Pseudomonadota</taxon>
        <taxon>Gammaproteobacteria</taxon>
        <taxon>Aeromonadales</taxon>
        <taxon>Aeromonadaceae</taxon>
        <taxon>Oceanimonas</taxon>
    </lineage>
</organism>
<accession>A0A235CMC8</accession>
<dbReference type="EMBL" id="SODO01000003">
    <property type="protein sequence ID" value="TDW60263.1"/>
    <property type="molecule type" value="Genomic_DNA"/>
</dbReference>
<dbReference type="RefSeq" id="WP_094276923.1">
    <property type="nucleotide sequence ID" value="NZ_NQJF01000002.1"/>
</dbReference>
<evidence type="ECO:0000259" key="1">
    <source>
        <dbReference type="Pfam" id="PF00350"/>
    </source>
</evidence>
<feature type="domain" description="Dynamin N-terminal" evidence="1">
    <location>
        <begin position="93"/>
        <end position="245"/>
    </location>
</feature>
<dbReference type="Proteomes" id="UP000243640">
    <property type="component" value="Unassembled WGS sequence"/>
</dbReference>
<gene>
    <name evidence="2" type="ORF">B6S09_02510</name>
    <name evidence="3" type="ORF">LY04_01259</name>
</gene>
<reference evidence="2 4" key="1">
    <citation type="submission" date="2017-08" db="EMBL/GenBank/DDBJ databases">
        <title>Draft Genome Sequence of the Marine Bacterium Oceanimonas baumannii ATCC 700832.</title>
        <authorList>
            <person name="Mcclelland W.D."/>
            <person name="Brennan M.A."/>
            <person name="Trachtenberg A.M."/>
            <person name="Maclea K.S."/>
        </authorList>
    </citation>
    <scope>NUCLEOTIDE SEQUENCE [LARGE SCALE GENOMIC DNA]</scope>
    <source>
        <strain evidence="2 4">ATCC 700832</strain>
    </source>
</reference>
<reference evidence="3 5" key="2">
    <citation type="submission" date="2019-03" db="EMBL/GenBank/DDBJ databases">
        <title>Genomic Encyclopedia of Archaeal and Bacterial Type Strains, Phase II (KMG-II): from individual species to whole genera.</title>
        <authorList>
            <person name="Goeker M."/>
        </authorList>
    </citation>
    <scope>NUCLEOTIDE SEQUENCE [LARGE SCALE GENOMIC DNA]</scope>
    <source>
        <strain evidence="3 5">DSM 15594</strain>
    </source>
</reference>
<dbReference type="AlphaFoldDB" id="A0A235CMC8"/>
<dbReference type="SUPFAM" id="SSF52540">
    <property type="entry name" value="P-loop containing nucleoside triphosphate hydrolases"/>
    <property type="match status" value="1"/>
</dbReference>
<name>A0A235CMC8_9GAMM</name>
<comment type="caution">
    <text evidence="2">The sequence shown here is derived from an EMBL/GenBank/DDBJ whole genome shotgun (WGS) entry which is preliminary data.</text>
</comment>
<dbReference type="InterPro" id="IPR027417">
    <property type="entry name" value="P-loop_NTPase"/>
</dbReference>
<sequence length="500" mass="56293">MSLSELDPATLSSRYQLLCRASHPDPDEHPLPPAIKQALSQLDDLIHQELPELARQGSPDHIADLLADMSREYQRLAAFCEFPDLGSKVVVGIGGAFSTGKSSFINTLLGGPKRLATEVDETTALPSHLMWGEQEQITALNLFHRRVGLTQEEFLSLTHEEKVRYGSQVSALLKSAYLTLPEFPWRHLSLLDTPGYSKPDDERGHLSSDANIARSQLNACQYIVWLVQADAGVISENDLAFLATLRRDIPLLVVISRADKKPEEDIQAITRLVSDTLAARGITTLDVLPFSSRKKRLYPVEPIQAWLEQWEQSPQAPTFAINFSKLFFNYRLFLDQWRRHAGRRLHKINRILALADNDVLMKDAQDLKSMAQQECDQAEELGKTLTDIEYRLFQQLRLVAGVLNMPMPEPSAMDLLQPVIQDMAAMLRELRERRDLPELDLSDVLHDLTKAGTLGNLDKLLLRTQPHPALQELTEPQPVTRLAELLRQPASPSSIENLLP</sequence>
<evidence type="ECO:0000313" key="5">
    <source>
        <dbReference type="Proteomes" id="UP000295058"/>
    </source>
</evidence>
<evidence type="ECO:0000313" key="3">
    <source>
        <dbReference type="EMBL" id="TDW60263.1"/>
    </source>
</evidence>
<keyword evidence="5" id="KW-1185">Reference proteome</keyword>
<dbReference type="EMBL" id="NQJF01000002">
    <property type="protein sequence ID" value="OYD25733.1"/>
    <property type="molecule type" value="Genomic_DNA"/>
</dbReference>
<dbReference type="InterPro" id="IPR045063">
    <property type="entry name" value="Dynamin_N"/>
</dbReference>
<dbReference type="Proteomes" id="UP000295058">
    <property type="component" value="Unassembled WGS sequence"/>
</dbReference>
<evidence type="ECO:0000313" key="4">
    <source>
        <dbReference type="Proteomes" id="UP000243640"/>
    </source>
</evidence>
<proteinExistence type="predicted"/>